<keyword evidence="4" id="KW-1185">Reference proteome</keyword>
<protein>
    <submittedName>
        <fullName evidence="3">Hypothetical membrane protein</fullName>
    </submittedName>
</protein>
<dbReference type="STRING" id="378753.KRH_05730"/>
<evidence type="ECO:0000313" key="4">
    <source>
        <dbReference type="Proteomes" id="UP000008838"/>
    </source>
</evidence>
<evidence type="ECO:0000256" key="2">
    <source>
        <dbReference type="SAM" id="Phobius"/>
    </source>
</evidence>
<dbReference type="EMBL" id="AP009152">
    <property type="protein sequence ID" value="BAG28920.1"/>
    <property type="molecule type" value="Genomic_DNA"/>
</dbReference>
<reference evidence="3 4" key="1">
    <citation type="journal article" date="2008" name="J. Bacteriol.">
        <title>Complete genome sequence of the soil actinomycete Kocuria rhizophila.</title>
        <authorList>
            <person name="Takarada H."/>
            <person name="Sekine M."/>
            <person name="Kosugi H."/>
            <person name="Matsuo Y."/>
            <person name="Fujisawa T."/>
            <person name="Omata S."/>
            <person name="Kishi E."/>
            <person name="Shimizu A."/>
            <person name="Tsukatani N."/>
            <person name="Tanikawa S."/>
            <person name="Fujita N."/>
            <person name="Harayama S."/>
        </authorList>
    </citation>
    <scope>NUCLEOTIDE SEQUENCE [LARGE SCALE GENOMIC DNA]</scope>
    <source>
        <strain evidence="4">ATCC 9341 / DSM 348 / NBRC 103217 / DC2201</strain>
    </source>
</reference>
<dbReference type="HOGENOM" id="CLU_096045_0_0_11"/>
<evidence type="ECO:0000256" key="1">
    <source>
        <dbReference type="SAM" id="MobiDB-lite"/>
    </source>
</evidence>
<evidence type="ECO:0000313" key="3">
    <source>
        <dbReference type="EMBL" id="BAG28920.1"/>
    </source>
</evidence>
<accession>B2GI65</accession>
<dbReference type="eggNOG" id="ENOG5032UDI">
    <property type="taxonomic scope" value="Bacteria"/>
</dbReference>
<sequence length="253" mass="25725">MAPRRRRARGGAPGRAAGRGSWPGAGRGAATLAGGRSDRCPLDSQARKDQPMKYARIVIAAVVALVLALVAGVLGGWAPFVVSVGMAVTTGVGWPAAAGIHARRRHNVLIAVAGTLACLLVQLVPSQRLVWLPAIIGVSFMAVCVAELVRGEGAEHRLESALASVTGVLAAVASSGWIAFSRVAHEQGLSGWLTVAGVGAPLTVILVVAGARVISAAPEHLQRRGMITLGVTPVALLGMVAVFASQVLASVVA</sequence>
<feature type="transmembrane region" description="Helical" evidence="2">
    <location>
        <begin position="192"/>
        <end position="214"/>
    </location>
</feature>
<feature type="region of interest" description="Disordered" evidence="1">
    <location>
        <begin position="1"/>
        <end position="44"/>
    </location>
</feature>
<keyword evidence="2" id="KW-0472">Membrane</keyword>
<keyword evidence="2" id="KW-1133">Transmembrane helix</keyword>
<organism evidence="3 4">
    <name type="scientific">Kocuria rhizophila (strain ATCC 9341 / DSM 348 / NBRC 103217 / DC2201)</name>
    <dbReference type="NCBI Taxonomy" id="378753"/>
    <lineage>
        <taxon>Bacteria</taxon>
        <taxon>Bacillati</taxon>
        <taxon>Actinomycetota</taxon>
        <taxon>Actinomycetes</taxon>
        <taxon>Micrococcales</taxon>
        <taxon>Micrococcaceae</taxon>
        <taxon>Kocuria</taxon>
    </lineage>
</organism>
<dbReference type="KEGG" id="krh:KRH_05730"/>
<feature type="transmembrane region" description="Helical" evidence="2">
    <location>
        <begin position="80"/>
        <end position="100"/>
    </location>
</feature>
<keyword evidence="2" id="KW-0812">Transmembrane</keyword>
<feature type="transmembrane region" description="Helical" evidence="2">
    <location>
        <begin position="130"/>
        <end position="149"/>
    </location>
</feature>
<feature type="transmembrane region" description="Helical" evidence="2">
    <location>
        <begin position="226"/>
        <end position="249"/>
    </location>
</feature>
<dbReference type="AlphaFoldDB" id="B2GI65"/>
<feature type="transmembrane region" description="Helical" evidence="2">
    <location>
        <begin position="161"/>
        <end position="180"/>
    </location>
</feature>
<name>B2GI65_KOCRD</name>
<feature type="transmembrane region" description="Helical" evidence="2">
    <location>
        <begin position="54"/>
        <end position="74"/>
    </location>
</feature>
<feature type="transmembrane region" description="Helical" evidence="2">
    <location>
        <begin position="107"/>
        <end position="124"/>
    </location>
</feature>
<proteinExistence type="predicted"/>
<dbReference type="Proteomes" id="UP000008838">
    <property type="component" value="Chromosome"/>
</dbReference>
<gene>
    <name evidence="3" type="ordered locus">KRH_05730</name>
</gene>